<comment type="caution">
    <text evidence="1">The sequence shown here is derived from an EMBL/GenBank/DDBJ whole genome shotgun (WGS) entry which is preliminary data.</text>
</comment>
<accession>A0A392PL92</accession>
<evidence type="ECO:0000313" key="2">
    <source>
        <dbReference type="Proteomes" id="UP000265520"/>
    </source>
</evidence>
<dbReference type="Proteomes" id="UP000265520">
    <property type="component" value="Unassembled WGS sequence"/>
</dbReference>
<organism evidence="1 2">
    <name type="scientific">Trifolium medium</name>
    <dbReference type="NCBI Taxonomy" id="97028"/>
    <lineage>
        <taxon>Eukaryota</taxon>
        <taxon>Viridiplantae</taxon>
        <taxon>Streptophyta</taxon>
        <taxon>Embryophyta</taxon>
        <taxon>Tracheophyta</taxon>
        <taxon>Spermatophyta</taxon>
        <taxon>Magnoliopsida</taxon>
        <taxon>eudicotyledons</taxon>
        <taxon>Gunneridae</taxon>
        <taxon>Pentapetalae</taxon>
        <taxon>rosids</taxon>
        <taxon>fabids</taxon>
        <taxon>Fabales</taxon>
        <taxon>Fabaceae</taxon>
        <taxon>Papilionoideae</taxon>
        <taxon>50 kb inversion clade</taxon>
        <taxon>NPAAA clade</taxon>
        <taxon>Hologalegina</taxon>
        <taxon>IRL clade</taxon>
        <taxon>Trifolieae</taxon>
        <taxon>Trifolium</taxon>
    </lineage>
</organism>
<protein>
    <submittedName>
        <fullName evidence="1">Uncharacterized protein</fullName>
    </submittedName>
</protein>
<dbReference type="EMBL" id="LXQA010085819">
    <property type="protein sequence ID" value="MCI12848.1"/>
    <property type="molecule type" value="Genomic_DNA"/>
</dbReference>
<evidence type="ECO:0000313" key="1">
    <source>
        <dbReference type="EMBL" id="MCI12848.1"/>
    </source>
</evidence>
<reference evidence="1 2" key="1">
    <citation type="journal article" date="2018" name="Front. Plant Sci.">
        <title>Red Clover (Trifolium pratense) and Zigzag Clover (T. medium) - A Picture of Genomic Similarities and Differences.</title>
        <authorList>
            <person name="Dluhosova J."/>
            <person name="Istvanek J."/>
            <person name="Nedelnik J."/>
            <person name="Repkova J."/>
        </authorList>
    </citation>
    <scope>NUCLEOTIDE SEQUENCE [LARGE SCALE GENOMIC DNA]</scope>
    <source>
        <strain evidence="2">cv. 10/8</strain>
        <tissue evidence="1">Leaf</tissue>
    </source>
</reference>
<feature type="non-terminal residue" evidence="1">
    <location>
        <position position="36"/>
    </location>
</feature>
<keyword evidence="2" id="KW-1185">Reference proteome</keyword>
<proteinExistence type="predicted"/>
<name>A0A392PL92_9FABA</name>
<dbReference type="AlphaFoldDB" id="A0A392PL92"/>
<sequence length="36" mass="3849">MVTLSRGGGLTIAYRYSDDAYSALYIASLPAPDRSP</sequence>